<dbReference type="GO" id="GO:0008061">
    <property type="term" value="F:chitin binding"/>
    <property type="evidence" value="ECO:0007669"/>
    <property type="project" value="InterPro"/>
</dbReference>
<dbReference type="InterPro" id="IPR017853">
    <property type="entry name" value="GH"/>
</dbReference>
<keyword evidence="5" id="KW-1015">Disulfide bond</keyword>
<dbReference type="GO" id="GO:0008843">
    <property type="term" value="F:endochitinase activity"/>
    <property type="evidence" value="ECO:0007669"/>
    <property type="project" value="UniProtKB-EC"/>
</dbReference>
<evidence type="ECO:0000256" key="2">
    <source>
        <dbReference type="ARBA" id="ARBA00012729"/>
    </source>
</evidence>
<evidence type="ECO:0000256" key="7">
    <source>
        <dbReference type="RuleBase" id="RU000489"/>
    </source>
</evidence>
<organism evidence="9 10">
    <name type="scientific">Wenyingzhuangia marina</name>
    <dbReference type="NCBI Taxonomy" id="1195760"/>
    <lineage>
        <taxon>Bacteria</taxon>
        <taxon>Pseudomonadati</taxon>
        <taxon>Bacteroidota</taxon>
        <taxon>Flavobacteriia</taxon>
        <taxon>Flavobacteriales</taxon>
        <taxon>Flavobacteriaceae</taxon>
        <taxon>Wenyingzhuangia</taxon>
    </lineage>
</organism>
<proteinExistence type="predicted"/>
<accession>A0A1M5VYR7</accession>
<keyword evidence="6 7" id="KW-0326">Glycosidase</keyword>
<dbReference type="PANTHER" id="PTHR11177:SF317">
    <property type="entry name" value="CHITINASE 12-RELATED"/>
    <property type="match status" value="1"/>
</dbReference>
<dbReference type="GO" id="GO:0006032">
    <property type="term" value="P:chitin catabolic process"/>
    <property type="evidence" value="ECO:0007669"/>
    <property type="project" value="TreeGrafter"/>
</dbReference>
<protein>
    <recommendedName>
        <fullName evidence="2">chitinase</fullName>
        <ecNumber evidence="2">3.2.1.14</ecNumber>
    </recommendedName>
</protein>
<dbReference type="InterPro" id="IPR013320">
    <property type="entry name" value="ConA-like_dom_sf"/>
</dbReference>
<evidence type="ECO:0000256" key="5">
    <source>
        <dbReference type="ARBA" id="ARBA00023157"/>
    </source>
</evidence>
<dbReference type="EC" id="3.2.1.14" evidence="2"/>
<dbReference type="SUPFAM" id="SSF51445">
    <property type="entry name" value="(Trans)glycosidases"/>
    <property type="match status" value="1"/>
</dbReference>
<dbReference type="Gene3D" id="2.60.120.200">
    <property type="match status" value="1"/>
</dbReference>
<dbReference type="PANTHER" id="PTHR11177">
    <property type="entry name" value="CHITINASE"/>
    <property type="match status" value="1"/>
</dbReference>
<keyword evidence="10" id="KW-1185">Reference proteome</keyword>
<dbReference type="InterPro" id="IPR001223">
    <property type="entry name" value="Glyco_hydro18_cat"/>
</dbReference>
<dbReference type="Gene3D" id="3.20.20.80">
    <property type="entry name" value="Glycosidases"/>
    <property type="match status" value="1"/>
</dbReference>
<comment type="catalytic activity">
    <reaction evidence="1">
        <text>Random endo-hydrolysis of N-acetyl-beta-D-glucosaminide (1-&gt;4)-beta-linkages in chitin and chitodextrins.</text>
        <dbReference type="EC" id="3.2.1.14"/>
    </reaction>
</comment>
<dbReference type="InterPro" id="IPR026444">
    <property type="entry name" value="Secre_tail"/>
</dbReference>
<dbReference type="Pfam" id="PF13385">
    <property type="entry name" value="Laminin_G_3"/>
    <property type="match status" value="1"/>
</dbReference>
<evidence type="ECO:0000256" key="3">
    <source>
        <dbReference type="ARBA" id="ARBA00022729"/>
    </source>
</evidence>
<keyword evidence="4 7" id="KW-0378">Hydrolase</keyword>
<evidence type="ECO:0000313" key="9">
    <source>
        <dbReference type="EMBL" id="SHH80320.1"/>
    </source>
</evidence>
<evidence type="ECO:0000259" key="8">
    <source>
        <dbReference type="PROSITE" id="PS51910"/>
    </source>
</evidence>
<keyword evidence="3" id="KW-0732">Signal</keyword>
<dbReference type="EMBL" id="FQXQ01000004">
    <property type="protein sequence ID" value="SHH80320.1"/>
    <property type="molecule type" value="Genomic_DNA"/>
</dbReference>
<evidence type="ECO:0000256" key="4">
    <source>
        <dbReference type="ARBA" id="ARBA00022801"/>
    </source>
</evidence>
<dbReference type="GO" id="GO:0005576">
    <property type="term" value="C:extracellular region"/>
    <property type="evidence" value="ECO:0007669"/>
    <property type="project" value="TreeGrafter"/>
</dbReference>
<dbReference type="Pfam" id="PF00704">
    <property type="entry name" value="Glyco_hydro_18"/>
    <property type="match status" value="1"/>
</dbReference>
<dbReference type="RefSeq" id="WP_073121166.1">
    <property type="nucleotide sequence ID" value="NZ_BMEN01000004.1"/>
</dbReference>
<sequence length="667" mass="74119">MKIKSIKIYDFKHLLTLLCLIAFCEALAKTNRFISFSPNNFIQTTTTITELNNAEAFTLEMQIYINPSMSGGLTNVLSKTNTLSDRIALQLKDGVIYAIVANGSNTNLHTSSAVLNPGVWYHIAMVYDGTEAEIANRIKLFINGVQDLDLVNSGTLPVITSSNTQAFKVGGTYFDGKIDEVRIWSTALNSSIINSWKNKSIESSHPKSDSLKLYWDFENLDSQLIVNAVGTSLYEGLISGASLMVSSENEYVVGGYIPYYNMDNFVSANPSIVMKHLTHLYYFSISTNINGDLGRVSSTGVFTPFTGSLLSTTKSHLNTIKEWRGNNKTKIILVFGGWVSSDYIDEVAANPIATDNVANQLINFCIENELDGIDIDWEKYHGTVNNSDYVNLVSSIRSKISASSNPNLELSVTITPEHKNPEGLFGLFGNIDFLQIMSYGNSRISEGTQVPMSKIEEYCLYWKNAGLPSSKLVLGLPNYAKTIENNSGDGNVLYREAVAQYPNLDPDADFVVHNNKTYYFNGVTTVKNKSKYVLENDLKGVMFWELSQDVNITNSKSLLNAVTEVIPITTKLLSNNLIKDKESQTQLKVFPNPSSGLFNVSFYSLNNSKINKLQVCDVNGRLIWESTKTTNTEENSLVINLSMLNSGFYILKIINGHEILTRKLIKN</sequence>
<feature type="domain" description="GH18" evidence="8">
    <location>
        <begin position="251"/>
        <end position="569"/>
    </location>
</feature>
<dbReference type="SMART" id="SM00636">
    <property type="entry name" value="Glyco_18"/>
    <property type="match status" value="1"/>
</dbReference>
<dbReference type="PROSITE" id="PS01095">
    <property type="entry name" value="GH18_1"/>
    <property type="match status" value="1"/>
</dbReference>
<dbReference type="InterPro" id="IPR006558">
    <property type="entry name" value="LamG-like"/>
</dbReference>
<dbReference type="InterPro" id="IPR050314">
    <property type="entry name" value="Glycosyl_Hydrlase_18"/>
</dbReference>
<dbReference type="PROSITE" id="PS51910">
    <property type="entry name" value="GH18_2"/>
    <property type="match status" value="1"/>
</dbReference>
<evidence type="ECO:0000313" key="10">
    <source>
        <dbReference type="Proteomes" id="UP000184109"/>
    </source>
</evidence>
<gene>
    <name evidence="9" type="ORF">SAMN05444281_2061</name>
</gene>
<dbReference type="Pfam" id="PF18962">
    <property type="entry name" value="Por_Secre_tail"/>
    <property type="match status" value="1"/>
</dbReference>
<dbReference type="NCBIfam" id="TIGR04183">
    <property type="entry name" value="Por_Secre_tail"/>
    <property type="match status" value="1"/>
</dbReference>
<dbReference type="InterPro" id="IPR011583">
    <property type="entry name" value="Chitinase_II/V-like_cat"/>
</dbReference>
<dbReference type="OrthoDB" id="9775889at2"/>
<evidence type="ECO:0000256" key="6">
    <source>
        <dbReference type="ARBA" id="ARBA00023295"/>
    </source>
</evidence>
<dbReference type="GO" id="GO:0005975">
    <property type="term" value="P:carbohydrate metabolic process"/>
    <property type="evidence" value="ECO:0007669"/>
    <property type="project" value="InterPro"/>
</dbReference>
<dbReference type="Gene3D" id="3.40.5.30">
    <property type="entry name" value="(Trans)glycosidases - domain 2"/>
    <property type="match status" value="1"/>
</dbReference>
<dbReference type="SMART" id="SM00560">
    <property type="entry name" value="LamGL"/>
    <property type="match status" value="1"/>
</dbReference>
<name>A0A1M5VYR7_9FLAO</name>
<dbReference type="STRING" id="1195760.SAMN05444281_2061"/>
<dbReference type="Proteomes" id="UP000184109">
    <property type="component" value="Unassembled WGS sequence"/>
</dbReference>
<dbReference type="SUPFAM" id="SSF49899">
    <property type="entry name" value="Concanavalin A-like lectins/glucanases"/>
    <property type="match status" value="1"/>
</dbReference>
<reference evidence="10" key="1">
    <citation type="submission" date="2016-11" db="EMBL/GenBank/DDBJ databases">
        <authorList>
            <person name="Varghese N."/>
            <person name="Submissions S."/>
        </authorList>
    </citation>
    <scope>NUCLEOTIDE SEQUENCE [LARGE SCALE GENOMIC DNA]</scope>
    <source>
        <strain evidence="10">DSM 100572</strain>
    </source>
</reference>
<evidence type="ECO:0000256" key="1">
    <source>
        <dbReference type="ARBA" id="ARBA00000822"/>
    </source>
</evidence>
<dbReference type="AlphaFoldDB" id="A0A1M5VYR7"/>
<dbReference type="InterPro" id="IPR001579">
    <property type="entry name" value="Glyco_hydro_18_chit_AS"/>
</dbReference>